<reference evidence="2 3" key="1">
    <citation type="submission" date="2023-03" db="EMBL/GenBank/DDBJ databases">
        <title>Roseibium porphyridii sp. nov. and Roseibium rhodosorbium sp. nov. isolated from marine algae, Porphyridium cruentum and Rhodosorus marinus, respectively.</title>
        <authorList>
            <person name="Lee M.W."/>
            <person name="Choi B.J."/>
            <person name="Lee J.K."/>
            <person name="Choi D.G."/>
            <person name="Baek J.H."/>
            <person name="Bayburt H."/>
            <person name="Kim J.M."/>
            <person name="Han D.M."/>
            <person name="Kim K.H."/>
            <person name="Jeon C.O."/>
        </authorList>
    </citation>
    <scope>NUCLEOTIDE SEQUENCE [LARGE SCALE GENOMIC DNA]</scope>
    <source>
        <strain evidence="2 3">KMA01</strain>
    </source>
</reference>
<evidence type="ECO:0000256" key="1">
    <source>
        <dbReference type="SAM" id="SignalP"/>
    </source>
</evidence>
<organism evidence="2 3">
    <name type="scientific">Roseibium porphyridii</name>
    <dbReference type="NCBI Taxonomy" id="2866279"/>
    <lineage>
        <taxon>Bacteria</taxon>
        <taxon>Pseudomonadati</taxon>
        <taxon>Pseudomonadota</taxon>
        <taxon>Alphaproteobacteria</taxon>
        <taxon>Hyphomicrobiales</taxon>
        <taxon>Stappiaceae</taxon>
        <taxon>Roseibium</taxon>
    </lineage>
</organism>
<dbReference type="Proteomes" id="UP001209803">
    <property type="component" value="Chromosome"/>
</dbReference>
<feature type="chain" id="PRO_5045072366" evidence="1">
    <location>
        <begin position="25"/>
        <end position="198"/>
    </location>
</feature>
<protein>
    <submittedName>
        <fullName evidence="2">Uncharacterized protein</fullName>
    </submittedName>
</protein>
<gene>
    <name evidence="2" type="ORF">K1718_20385</name>
</gene>
<keyword evidence="3" id="KW-1185">Reference proteome</keyword>
<name>A0ABY8F394_9HYPH</name>
<sequence>MKLGCKFLSSAFVTWACAFGPALACPQPVSGEYDKPSLEDALGFVANVVAYDLQITEESVCQKTTYDIQEVLIGEYEGLLTSEVCYANDEDFQGEKGVEGQIEEMSGYDRMIGNYPGALVVGLLTRQTTPGSLVPKIVFQTQYRPAITSCWPVYQLDIGELPEEKRHSLISEYREELKESLVSEATAGQAMQNTQANQ</sequence>
<dbReference type="RefSeq" id="WP_265681032.1">
    <property type="nucleotide sequence ID" value="NZ_CP120863.1"/>
</dbReference>
<feature type="signal peptide" evidence="1">
    <location>
        <begin position="1"/>
        <end position="24"/>
    </location>
</feature>
<proteinExistence type="predicted"/>
<keyword evidence="1" id="KW-0732">Signal</keyword>
<dbReference type="EMBL" id="CP120863">
    <property type="protein sequence ID" value="WFE88502.1"/>
    <property type="molecule type" value="Genomic_DNA"/>
</dbReference>
<accession>A0ABY8F394</accession>
<evidence type="ECO:0000313" key="3">
    <source>
        <dbReference type="Proteomes" id="UP001209803"/>
    </source>
</evidence>
<evidence type="ECO:0000313" key="2">
    <source>
        <dbReference type="EMBL" id="WFE88502.1"/>
    </source>
</evidence>